<sequence length="320" mass="36479">MQYQLGCLELSIGEFENGWARRNTYYSTPLARRTRVHPNFRLWLGEPVAGRSFLLVGEQGRGDEIQFMRFAEWLKQRGGIVDVLVSKPIVEIARSMTGVRKVLTQVPAGPYDYWCHMMRIPEHLKVNLSTLPGPVPYIFALPEKVGHWRDRINVISSGERCNQRRVGIVWSGGPYHVHDRFRSVGLAGMEPLFSVPGVSWFSVQKGESEQESESLSDNFNIHTLGPEIENFTDTLAILHSLDLLITVDTSVAHLAGAAGLPVWTLVPAYTEWRWLTDRTDSPWYPSMRLFRQRELGDWTAVIEDVRNALCEWSRATCSHN</sequence>
<accession>A0ABW8ZFF5</accession>
<evidence type="ECO:0008006" key="3">
    <source>
        <dbReference type="Google" id="ProtNLM"/>
    </source>
</evidence>
<dbReference type="Proteomes" id="UP001629249">
    <property type="component" value="Unassembled WGS sequence"/>
</dbReference>
<comment type="caution">
    <text evidence="1">The sequence shown here is derived from an EMBL/GenBank/DDBJ whole genome shotgun (WGS) entry which is preliminary data.</text>
</comment>
<dbReference type="SUPFAM" id="SSF53756">
    <property type="entry name" value="UDP-Glycosyltransferase/glycogen phosphorylase"/>
    <property type="match status" value="1"/>
</dbReference>
<dbReference type="Gene3D" id="3.40.50.2000">
    <property type="entry name" value="Glycogen Phosphorylase B"/>
    <property type="match status" value="1"/>
</dbReference>
<keyword evidence="2" id="KW-1185">Reference proteome</keyword>
<organism evidence="1 2">
    <name type="scientific">Paraburkholderia agricolaris</name>
    <dbReference type="NCBI Taxonomy" id="2152888"/>
    <lineage>
        <taxon>Bacteria</taxon>
        <taxon>Pseudomonadati</taxon>
        <taxon>Pseudomonadota</taxon>
        <taxon>Betaproteobacteria</taxon>
        <taxon>Burkholderiales</taxon>
        <taxon>Burkholderiaceae</taxon>
        <taxon>Paraburkholderia</taxon>
    </lineage>
</organism>
<reference evidence="1 2" key="1">
    <citation type="journal article" date="2024" name="Chem. Sci.">
        <title>Discovery of megapolipeptins by genome mining of a Burkholderiales bacteria collection.</title>
        <authorList>
            <person name="Paulo B.S."/>
            <person name="Recchia M.J.J."/>
            <person name="Lee S."/>
            <person name="Fergusson C.H."/>
            <person name="Romanowski S.B."/>
            <person name="Hernandez A."/>
            <person name="Krull N."/>
            <person name="Liu D.Y."/>
            <person name="Cavanagh H."/>
            <person name="Bos A."/>
            <person name="Gray C.A."/>
            <person name="Murphy B.T."/>
            <person name="Linington R.G."/>
            <person name="Eustaquio A.S."/>
        </authorList>
    </citation>
    <scope>NUCLEOTIDE SEQUENCE [LARGE SCALE GENOMIC DNA]</scope>
    <source>
        <strain evidence="1 2">RL16-012-BIC-B</strain>
    </source>
</reference>
<evidence type="ECO:0000313" key="1">
    <source>
        <dbReference type="EMBL" id="MFL9881929.1"/>
    </source>
</evidence>
<dbReference type="RefSeq" id="WP_408332716.1">
    <property type="nucleotide sequence ID" value="NZ_JAQQFH010000031.1"/>
</dbReference>
<dbReference type="EMBL" id="JAQQFN010000001">
    <property type="protein sequence ID" value="MFL9881929.1"/>
    <property type="molecule type" value="Genomic_DNA"/>
</dbReference>
<protein>
    <recommendedName>
        <fullName evidence="3">Glycosyltransferase family 9 (Heptosyltransferase)</fullName>
    </recommendedName>
</protein>
<name>A0ABW8ZFF5_9BURK</name>
<evidence type="ECO:0000313" key="2">
    <source>
        <dbReference type="Proteomes" id="UP001629249"/>
    </source>
</evidence>
<gene>
    <name evidence="1" type="ORF">PQR66_02760</name>
</gene>
<proteinExistence type="predicted"/>